<accession>A0A397VAD9</accession>
<dbReference type="EMBL" id="QKWP01000641">
    <property type="protein sequence ID" value="RIB16943.1"/>
    <property type="molecule type" value="Genomic_DNA"/>
</dbReference>
<gene>
    <name evidence="2" type="ORF">C2G38_2188634</name>
</gene>
<dbReference type="Proteomes" id="UP000266673">
    <property type="component" value="Unassembled WGS sequence"/>
</dbReference>
<name>A0A397VAD9_9GLOM</name>
<reference evidence="2 3" key="1">
    <citation type="submission" date="2018-06" db="EMBL/GenBank/DDBJ databases">
        <title>Comparative genomics reveals the genomic features of Rhizophagus irregularis, R. cerebriforme, R. diaphanum and Gigaspora rosea, and their symbiotic lifestyle signature.</title>
        <authorList>
            <person name="Morin E."/>
            <person name="San Clemente H."/>
            <person name="Chen E.C.H."/>
            <person name="De La Providencia I."/>
            <person name="Hainaut M."/>
            <person name="Kuo A."/>
            <person name="Kohler A."/>
            <person name="Murat C."/>
            <person name="Tang N."/>
            <person name="Roy S."/>
            <person name="Loubradou J."/>
            <person name="Henrissat B."/>
            <person name="Grigoriev I.V."/>
            <person name="Corradi N."/>
            <person name="Roux C."/>
            <person name="Martin F.M."/>
        </authorList>
    </citation>
    <scope>NUCLEOTIDE SEQUENCE [LARGE SCALE GENOMIC DNA]</scope>
    <source>
        <strain evidence="2 3">DAOM 194757</strain>
    </source>
</reference>
<comment type="caution">
    <text evidence="2">The sequence shown here is derived from an EMBL/GenBank/DDBJ whole genome shotgun (WGS) entry which is preliminary data.</text>
</comment>
<feature type="coiled-coil region" evidence="1">
    <location>
        <begin position="1"/>
        <end position="79"/>
    </location>
</feature>
<protein>
    <submittedName>
        <fullName evidence="2">Uncharacterized protein</fullName>
    </submittedName>
</protein>
<evidence type="ECO:0000313" key="3">
    <source>
        <dbReference type="Proteomes" id="UP000266673"/>
    </source>
</evidence>
<keyword evidence="3" id="KW-1185">Reference proteome</keyword>
<evidence type="ECO:0000256" key="1">
    <source>
        <dbReference type="SAM" id="Coils"/>
    </source>
</evidence>
<proteinExistence type="predicted"/>
<keyword evidence="1" id="KW-0175">Coiled coil</keyword>
<dbReference type="AlphaFoldDB" id="A0A397VAD9"/>
<evidence type="ECO:0000313" key="2">
    <source>
        <dbReference type="EMBL" id="RIB16943.1"/>
    </source>
</evidence>
<organism evidence="2 3">
    <name type="scientific">Gigaspora rosea</name>
    <dbReference type="NCBI Taxonomy" id="44941"/>
    <lineage>
        <taxon>Eukaryota</taxon>
        <taxon>Fungi</taxon>
        <taxon>Fungi incertae sedis</taxon>
        <taxon>Mucoromycota</taxon>
        <taxon>Glomeromycotina</taxon>
        <taxon>Glomeromycetes</taxon>
        <taxon>Diversisporales</taxon>
        <taxon>Gigasporaceae</taxon>
        <taxon>Gigaspora</taxon>
    </lineage>
</organism>
<sequence length="90" mass="11037">MNTLKDKLLNLEETNYEFEQDNIIVQEYVKKQLNNNIEQKQLEIQQFIEQKQLEIQQFIKQKQIKIQQFNQDLLETKNNEIEKENNIIKN</sequence>